<evidence type="ECO:0000313" key="2">
    <source>
        <dbReference type="Proteomes" id="UP000249915"/>
    </source>
</evidence>
<dbReference type="RefSeq" id="WP_112284505.1">
    <property type="nucleotide sequence ID" value="NZ_MASW01000006.1"/>
</dbReference>
<dbReference type="PROSITE" id="PS51257">
    <property type="entry name" value="PROKAR_LIPOPROTEIN"/>
    <property type="match status" value="1"/>
</dbReference>
<gene>
    <name evidence="1" type="ORF">BAY60_27845</name>
</gene>
<dbReference type="Proteomes" id="UP000249915">
    <property type="component" value="Unassembled WGS sequence"/>
</dbReference>
<dbReference type="OrthoDB" id="5175106at2"/>
<proteinExistence type="predicted"/>
<dbReference type="AlphaFoldDB" id="A0A2V4AM04"/>
<accession>A0A2V4AM04</accession>
<keyword evidence="2" id="KW-1185">Reference proteome</keyword>
<name>A0A2V4AM04_9PSEU</name>
<reference evidence="1 2" key="1">
    <citation type="submission" date="2016-07" db="EMBL/GenBank/DDBJ databases">
        <title>Draft genome sequence of Prauserella muralis DSM 45305, isolated from a mould-covered wall in an indoor environment.</title>
        <authorList>
            <person name="Ruckert C."/>
            <person name="Albersmeier A."/>
            <person name="Jiang C.-L."/>
            <person name="Jiang Y."/>
            <person name="Kalinowski J."/>
            <person name="Schneider O."/>
            <person name="Winkler A."/>
            <person name="Zotchev S.B."/>
        </authorList>
    </citation>
    <scope>NUCLEOTIDE SEQUENCE [LARGE SCALE GENOMIC DNA]</scope>
    <source>
        <strain evidence="1 2">DSM 45305</strain>
    </source>
</reference>
<evidence type="ECO:0000313" key="1">
    <source>
        <dbReference type="EMBL" id="PXY21267.1"/>
    </source>
</evidence>
<protein>
    <submittedName>
        <fullName evidence="1">Uncharacterized protein</fullName>
    </submittedName>
</protein>
<dbReference type="EMBL" id="MASW01000006">
    <property type="protein sequence ID" value="PXY21267.1"/>
    <property type="molecule type" value="Genomic_DNA"/>
</dbReference>
<sequence>MTRIIRRPATLLIALIAGLVLAGCGSGPSQVNAAALVGDRTIPLGDVQQEVQWLLDNAPAAQQAKQQGKFAERAREVVRSRVVHELLSVAAQREKLSADRSEVDKLISSAGGTEGIARELGIAPERVRQVATDEVLLPKLGQRYADRLSVHYVGAAVVKESPGSTAKDQARELGRAIANDPDNAAAVIREAGHKVVDERTSLADALSNQPEFGISAVFGAPEGSVVVIQPSQEQTGWLVALIKDRSLSPATQSQSSAQQLDSRALYWAGYRQLQPIADELGVKINPRYGVWDDTSVAVVASEDEVAGYQLQSRTVQP</sequence>
<organism evidence="1 2">
    <name type="scientific">Prauserella muralis</name>
    <dbReference type="NCBI Taxonomy" id="588067"/>
    <lineage>
        <taxon>Bacteria</taxon>
        <taxon>Bacillati</taxon>
        <taxon>Actinomycetota</taxon>
        <taxon>Actinomycetes</taxon>
        <taxon>Pseudonocardiales</taxon>
        <taxon>Pseudonocardiaceae</taxon>
        <taxon>Prauserella</taxon>
    </lineage>
</organism>
<comment type="caution">
    <text evidence="1">The sequence shown here is derived from an EMBL/GenBank/DDBJ whole genome shotgun (WGS) entry which is preliminary data.</text>
</comment>
<dbReference type="InterPro" id="IPR027304">
    <property type="entry name" value="Trigger_fact/SurA_dom_sf"/>
</dbReference>
<dbReference type="SUPFAM" id="SSF109998">
    <property type="entry name" value="Triger factor/SurA peptide-binding domain-like"/>
    <property type="match status" value="1"/>
</dbReference>
<dbReference type="Pfam" id="PF13624">
    <property type="entry name" value="SurA_N_3"/>
    <property type="match status" value="1"/>
</dbReference>